<reference evidence="4 5" key="1">
    <citation type="journal article" date="2015" name="Int. J. Syst. Evol. Microbiol.">
        <title>Methanoculleus taiwanensis sp. nov., a methanogen isolated from deep marine sediment at the deformation front area near Taiwan.</title>
        <authorList>
            <person name="Weng C.Y."/>
            <person name="Chen S.C."/>
            <person name="Lai M.C."/>
            <person name="Wu S.Y."/>
            <person name="Lin S."/>
            <person name="Yang T.F."/>
            <person name="Chen P.C."/>
        </authorList>
    </citation>
    <scope>NUCLEOTIDE SEQUENCE [LARGE SCALE GENOMIC DNA]</scope>
    <source>
        <strain evidence="4 5">CYW4</strain>
    </source>
</reference>
<dbReference type="EMBL" id="LHQS01000001">
    <property type="protein sequence ID" value="RXE57345.1"/>
    <property type="molecule type" value="Genomic_DNA"/>
</dbReference>
<dbReference type="PROSITE" id="PS51668">
    <property type="entry name" value="TSAA_2"/>
    <property type="match status" value="1"/>
</dbReference>
<dbReference type="InterPro" id="IPR036413">
    <property type="entry name" value="YaeB-like_sf"/>
</dbReference>
<dbReference type="RefSeq" id="WP_164913631.1">
    <property type="nucleotide sequence ID" value="NZ_LHQS01000001.1"/>
</dbReference>
<proteinExistence type="inferred from homology"/>
<dbReference type="Proteomes" id="UP000290932">
    <property type="component" value="Unassembled WGS sequence"/>
</dbReference>
<dbReference type="CDD" id="cd09281">
    <property type="entry name" value="UPF0066"/>
    <property type="match status" value="1"/>
</dbReference>
<keyword evidence="5" id="KW-1185">Reference proteome</keyword>
<evidence type="ECO:0000259" key="3">
    <source>
        <dbReference type="PROSITE" id="PS51668"/>
    </source>
</evidence>
<dbReference type="Pfam" id="PF01980">
    <property type="entry name" value="TrmO_N"/>
    <property type="match status" value="1"/>
</dbReference>
<comment type="caution">
    <text evidence="4">The sequence shown here is derived from an EMBL/GenBank/DDBJ whole genome shotgun (WGS) entry which is preliminary data.</text>
</comment>
<protein>
    <recommendedName>
        <fullName evidence="3">TsaA-like domain-containing protein</fullName>
    </recommendedName>
</protein>
<dbReference type="PANTHER" id="PTHR12818:SF0">
    <property type="entry name" value="TRNA (ADENINE(37)-N6)-METHYLTRANSFERASE"/>
    <property type="match status" value="1"/>
</dbReference>
<dbReference type="NCBIfam" id="TIGR00104">
    <property type="entry name" value="tRNA_TsaA"/>
    <property type="match status" value="1"/>
</dbReference>
<evidence type="ECO:0000313" key="4">
    <source>
        <dbReference type="EMBL" id="RXE57345.1"/>
    </source>
</evidence>
<evidence type="ECO:0000313" key="5">
    <source>
        <dbReference type="Proteomes" id="UP000290932"/>
    </source>
</evidence>
<name>A0A498H5M0_9EURY</name>
<dbReference type="InterPro" id="IPR040372">
    <property type="entry name" value="YaeB-like"/>
</dbReference>
<dbReference type="InterPro" id="IPR036414">
    <property type="entry name" value="YaeB_N_sf"/>
</dbReference>
<dbReference type="PANTHER" id="PTHR12818">
    <property type="entry name" value="TRNA (ADENINE(37)-N6)-METHYLTRANSFERASE"/>
    <property type="match status" value="1"/>
</dbReference>
<organism evidence="4 5">
    <name type="scientific">Methanoculleus taiwanensis</name>
    <dbReference type="NCBI Taxonomy" id="1550565"/>
    <lineage>
        <taxon>Archaea</taxon>
        <taxon>Methanobacteriati</taxon>
        <taxon>Methanobacteriota</taxon>
        <taxon>Stenosarchaea group</taxon>
        <taxon>Methanomicrobia</taxon>
        <taxon>Methanomicrobiales</taxon>
        <taxon>Methanomicrobiaceae</taxon>
        <taxon>Methanoculleus</taxon>
    </lineage>
</organism>
<accession>A0A498H5M0</accession>
<comment type="similarity">
    <text evidence="2">Belongs to the tRNA methyltransferase O family.</text>
</comment>
<dbReference type="AlphaFoldDB" id="A0A498H5M0"/>
<evidence type="ECO:0000256" key="2">
    <source>
        <dbReference type="ARBA" id="ARBA00033753"/>
    </source>
</evidence>
<feature type="domain" description="TsaA-like" evidence="3">
    <location>
        <begin position="15"/>
        <end position="166"/>
    </location>
</feature>
<evidence type="ECO:0000256" key="1">
    <source>
        <dbReference type="ARBA" id="ARBA00022691"/>
    </source>
</evidence>
<dbReference type="SUPFAM" id="SSF118196">
    <property type="entry name" value="YaeB-like"/>
    <property type="match status" value="1"/>
</dbReference>
<dbReference type="InterPro" id="IPR023370">
    <property type="entry name" value="TrmO-like_N"/>
</dbReference>
<keyword evidence="1" id="KW-0949">S-adenosyl-L-methionine</keyword>
<gene>
    <name evidence="4" type="ORF">ABH15_04430</name>
</gene>
<sequence length="185" mass="20369">MHRPSPDSIGTAITLRPVGTVHSTVQQPFLVADRDGISMREGHDASMDHIRSTSGAITKIVFSEDCTGVLDGIEEYSHLMVLYWGHKVPEDSRSLTHVHPMGRTDIPKVGIYATCSPARPNPVLMTVVRLHARRENVLEVAGLDAVDGSPVVDIKPYVPAQFPKTEVRVPAWMDGLMKEVGERRV</sequence>
<dbReference type="Gene3D" id="2.40.30.70">
    <property type="entry name" value="YaeB-like"/>
    <property type="match status" value="1"/>
</dbReference>